<feature type="transmembrane region" description="Helical" evidence="5">
    <location>
        <begin position="105"/>
        <end position="129"/>
    </location>
</feature>
<feature type="transmembrane region" description="Helical" evidence="5">
    <location>
        <begin position="43"/>
        <end position="62"/>
    </location>
</feature>
<reference evidence="6" key="1">
    <citation type="submission" date="2019-08" db="EMBL/GenBank/DDBJ databases">
        <authorList>
            <person name="Kucharzyk K."/>
            <person name="Murdoch R.W."/>
            <person name="Higgins S."/>
            <person name="Loffler F."/>
        </authorList>
    </citation>
    <scope>NUCLEOTIDE SEQUENCE</scope>
</reference>
<organism evidence="6">
    <name type="scientific">bioreactor metagenome</name>
    <dbReference type="NCBI Taxonomy" id="1076179"/>
    <lineage>
        <taxon>unclassified sequences</taxon>
        <taxon>metagenomes</taxon>
        <taxon>ecological metagenomes</taxon>
    </lineage>
</organism>
<proteinExistence type="predicted"/>
<keyword evidence="2 5" id="KW-0812">Transmembrane</keyword>
<feature type="transmembrane region" description="Helical" evidence="5">
    <location>
        <begin position="12"/>
        <end position="31"/>
    </location>
</feature>
<dbReference type="Pfam" id="PF01943">
    <property type="entry name" value="Polysacc_synt"/>
    <property type="match status" value="1"/>
</dbReference>
<evidence type="ECO:0000256" key="4">
    <source>
        <dbReference type="ARBA" id="ARBA00023136"/>
    </source>
</evidence>
<evidence type="ECO:0000313" key="6">
    <source>
        <dbReference type="EMBL" id="MPN10290.1"/>
    </source>
</evidence>
<sequence>MGLINNSIKSFIWNVLGAGIGFIFQMIAARLLGAEKFGQANYLLGYVATITVFTSFGLQTYLPKYISKNNSKKLFSDIFWTYTSLFIIANIGIVLIFYGIKIKTINIIIISILSYLTTLSEIILIYNISSGKAVLGMFNRKFLYSTLNLIIFVLSFIALSNKYYIYVGTMIISYIITTIPFIVKNVSKIKVNFLIIKNSIGFYA</sequence>
<accession>A0A645F8Q6</accession>
<dbReference type="AlphaFoldDB" id="A0A645F8Q6"/>
<dbReference type="GO" id="GO:0016020">
    <property type="term" value="C:membrane"/>
    <property type="evidence" value="ECO:0007669"/>
    <property type="project" value="UniProtKB-SubCell"/>
</dbReference>
<protein>
    <recommendedName>
        <fullName evidence="7">Polysaccharide biosynthesis protein C-terminal domain-containing protein</fullName>
    </recommendedName>
</protein>
<evidence type="ECO:0000256" key="5">
    <source>
        <dbReference type="SAM" id="Phobius"/>
    </source>
</evidence>
<evidence type="ECO:0000256" key="3">
    <source>
        <dbReference type="ARBA" id="ARBA00022989"/>
    </source>
</evidence>
<dbReference type="InterPro" id="IPR052556">
    <property type="entry name" value="PolySynth_Transporter"/>
</dbReference>
<dbReference type="EMBL" id="VSSQ01056429">
    <property type="protein sequence ID" value="MPN10290.1"/>
    <property type="molecule type" value="Genomic_DNA"/>
</dbReference>
<name>A0A645F8Q6_9ZZZZ</name>
<comment type="caution">
    <text evidence="6">The sequence shown here is derived from an EMBL/GenBank/DDBJ whole genome shotgun (WGS) entry which is preliminary data.</text>
</comment>
<evidence type="ECO:0000256" key="2">
    <source>
        <dbReference type="ARBA" id="ARBA00022692"/>
    </source>
</evidence>
<gene>
    <name evidence="6" type="ORF">SDC9_157585</name>
</gene>
<keyword evidence="4 5" id="KW-0472">Membrane</keyword>
<dbReference type="PANTHER" id="PTHR43424:SF1">
    <property type="entry name" value="LOCUS PUTATIVE PROTEIN 1-RELATED"/>
    <property type="match status" value="1"/>
</dbReference>
<keyword evidence="3 5" id="KW-1133">Transmembrane helix</keyword>
<feature type="transmembrane region" description="Helical" evidence="5">
    <location>
        <begin position="74"/>
        <end position="99"/>
    </location>
</feature>
<evidence type="ECO:0008006" key="7">
    <source>
        <dbReference type="Google" id="ProtNLM"/>
    </source>
</evidence>
<dbReference type="InterPro" id="IPR002797">
    <property type="entry name" value="Polysacc_synth"/>
</dbReference>
<dbReference type="PANTHER" id="PTHR43424">
    <property type="entry name" value="LOCUS PUTATIVE PROTEIN 1-RELATED"/>
    <property type="match status" value="1"/>
</dbReference>
<comment type="subcellular location">
    <subcellularLocation>
        <location evidence="1">Membrane</location>
        <topology evidence="1">Multi-pass membrane protein</topology>
    </subcellularLocation>
</comment>
<evidence type="ECO:0000256" key="1">
    <source>
        <dbReference type="ARBA" id="ARBA00004141"/>
    </source>
</evidence>
<feature type="transmembrane region" description="Helical" evidence="5">
    <location>
        <begin position="164"/>
        <end position="183"/>
    </location>
</feature>
<feature type="transmembrane region" description="Helical" evidence="5">
    <location>
        <begin position="141"/>
        <end position="158"/>
    </location>
</feature>